<keyword evidence="2" id="KW-1185">Reference proteome</keyword>
<protein>
    <submittedName>
        <fullName evidence="1">Uncharacterized protein</fullName>
    </submittedName>
</protein>
<evidence type="ECO:0000313" key="1">
    <source>
        <dbReference type="EMBL" id="CEG18851.1"/>
    </source>
</evidence>
<evidence type="ECO:0000313" key="2">
    <source>
        <dbReference type="Proteomes" id="UP000052230"/>
    </source>
</evidence>
<sequence length="103" mass="11117">MLCAVRVFRIFLHLVLTPHRHPTILGESVVGRIRRPDQWEHVSRQGRGRTGLPAAVASMTTAIRALPGVGGVVLLRRGCFATDHHATAHRAVAAVESPGGDGW</sequence>
<comment type="caution">
    <text evidence="1">The sequence shown here is derived from an EMBL/GenBank/DDBJ whole genome shotgun (WGS) entry which is preliminary data.</text>
</comment>
<dbReference type="Proteomes" id="UP000052230">
    <property type="component" value="Unassembled WGS sequence"/>
</dbReference>
<organism evidence="1 2">
    <name type="scientific">Xanthomonas citri pv. citri</name>
    <dbReference type="NCBI Taxonomy" id="611301"/>
    <lineage>
        <taxon>Bacteria</taxon>
        <taxon>Pseudomonadati</taxon>
        <taxon>Pseudomonadota</taxon>
        <taxon>Gammaproteobacteria</taxon>
        <taxon>Lysobacterales</taxon>
        <taxon>Lysobacteraceae</taxon>
        <taxon>Xanthomonas</taxon>
    </lineage>
</organism>
<proteinExistence type="predicted"/>
<dbReference type="AlphaFoldDB" id="A0A0U5BYG4"/>
<reference evidence="1 2" key="1">
    <citation type="submission" date="2014-09" db="EMBL/GenBank/DDBJ databases">
        <authorList>
            <person name="Regsiter A."/>
        </authorList>
    </citation>
    <scope>NUCLEOTIDE SEQUENCE [LARGE SCALE GENOMIC DNA]</scope>
</reference>
<gene>
    <name evidence="1" type="ORF">XAC3562_890175</name>
</gene>
<name>A0A0U5BYG4_XANCI</name>
<dbReference type="EMBL" id="CCXZ01000187">
    <property type="protein sequence ID" value="CEG18851.1"/>
    <property type="molecule type" value="Genomic_DNA"/>
</dbReference>
<accession>A0A0U5BYG4</accession>